<evidence type="ECO:0000256" key="4">
    <source>
        <dbReference type="ARBA" id="ARBA00022670"/>
    </source>
</evidence>
<keyword evidence="15" id="KW-0812">Transmembrane</keyword>
<dbReference type="SUPFAM" id="SSF56601">
    <property type="entry name" value="beta-lactamase/transpeptidase-like"/>
    <property type="match status" value="1"/>
</dbReference>
<keyword evidence="7" id="KW-0378">Hydrolase</keyword>
<dbReference type="RefSeq" id="WP_256198260.1">
    <property type="nucleotide sequence ID" value="NZ_DBEZTG010000173.1"/>
</dbReference>
<dbReference type="Pfam" id="PF00912">
    <property type="entry name" value="Transgly"/>
    <property type="match status" value="1"/>
</dbReference>
<feature type="domain" description="Penicillin-binding protein transpeptidase" evidence="16">
    <location>
        <begin position="308"/>
        <end position="538"/>
    </location>
</feature>
<dbReference type="SUPFAM" id="SSF53955">
    <property type="entry name" value="Lysozyme-like"/>
    <property type="match status" value="1"/>
</dbReference>
<evidence type="ECO:0000256" key="1">
    <source>
        <dbReference type="ARBA" id="ARBA00004236"/>
    </source>
</evidence>
<feature type="domain" description="Glycosyl transferase family 51" evidence="17">
    <location>
        <begin position="47"/>
        <end position="220"/>
    </location>
</feature>
<evidence type="ECO:0000256" key="2">
    <source>
        <dbReference type="ARBA" id="ARBA00022475"/>
    </source>
</evidence>
<evidence type="ECO:0000256" key="5">
    <source>
        <dbReference type="ARBA" id="ARBA00022676"/>
    </source>
</evidence>
<reference evidence="18 19" key="1">
    <citation type="submission" date="2022-06" db="EMBL/GenBank/DDBJ databases">
        <title>Isolation of gut microbiota from human fecal samples.</title>
        <authorList>
            <person name="Pamer E.G."/>
            <person name="Barat B."/>
            <person name="Waligurski E."/>
            <person name="Medina S."/>
            <person name="Paddock L."/>
            <person name="Mostad J."/>
        </authorList>
    </citation>
    <scope>NUCLEOTIDE SEQUENCE [LARGE SCALE GENOMIC DNA]</scope>
    <source>
        <strain evidence="18 19">DFI.6.1</strain>
    </source>
</reference>
<evidence type="ECO:0000256" key="14">
    <source>
        <dbReference type="ARBA" id="ARBA00049902"/>
    </source>
</evidence>
<keyword evidence="5" id="KW-0328">Glycosyltransferase</keyword>
<evidence type="ECO:0000256" key="8">
    <source>
        <dbReference type="ARBA" id="ARBA00022960"/>
    </source>
</evidence>
<keyword evidence="2" id="KW-1003">Cell membrane</keyword>
<dbReference type="InterPro" id="IPR050396">
    <property type="entry name" value="Glycosyltr_51/Transpeptidase"/>
</dbReference>
<evidence type="ECO:0000259" key="17">
    <source>
        <dbReference type="Pfam" id="PF00912"/>
    </source>
</evidence>
<dbReference type="EMBL" id="JANGCH010000017">
    <property type="protein sequence ID" value="MCQ5122513.1"/>
    <property type="molecule type" value="Genomic_DNA"/>
</dbReference>
<keyword evidence="6" id="KW-0808">Transferase</keyword>
<proteinExistence type="predicted"/>
<evidence type="ECO:0000256" key="15">
    <source>
        <dbReference type="SAM" id="Phobius"/>
    </source>
</evidence>
<sequence length="623" mass="70618">MKKAGKILLIVAFLFATIFIAVLFYARFDELELYEKRSSITMYDVHGNVLYETNFKKNIHWTDLDQIPKRVQDAVLAVEDKRFYTHIGFDPLRIGKAFFNNLIHQEITQGGSTITQQYAKNLYLSNEQTLQRKISEVFYALRMEMQYDKEEILEGYLNTLYYGHGVYGIANASQFFFSKDLSDLDDCELAVLIGIPNGPSIYSPLISIEQATERKNLILDILYEEELLSKQAHREAKEEAIELHINQINETKGSEQYYIDAVIASLKEQNISLDQPLYVYTNYDPQAQKALSDAIEAHVDTKEQLEVSAVVMEPFTFKVKAIAGGKDYTLSSYNRALYAKRQVASTIKPLLYYTALQQGFSPSTTFTSQPTTFQIDEKTTYAPTNFKDIYAYRDISMIQAIAVSDNIYAEKTHLFLGMDTLKEALLSFGIEDVEENPSMALGTTQMSILELAKIYTAFASEGLYEEPSFIDHITDGNGKIIYEKEIACKRLLLRDETLILNQLLTATYDPKNIGHNVPTLLDAVPNVKVAGKSGTSDYDALAAGFNPDYCVAVWSGNDDHSELDEAYFKTPKLIWRDTFNALYPEGGGSWYKRSDAIIEKRVDPISGKESSSGSVYWYKAENE</sequence>
<evidence type="ECO:0000256" key="9">
    <source>
        <dbReference type="ARBA" id="ARBA00022984"/>
    </source>
</evidence>
<dbReference type="Pfam" id="PF00905">
    <property type="entry name" value="Transpeptidase"/>
    <property type="match status" value="1"/>
</dbReference>
<keyword evidence="10 15" id="KW-0472">Membrane</keyword>
<gene>
    <name evidence="18" type="ORF">NE663_09615</name>
</gene>
<evidence type="ECO:0000259" key="16">
    <source>
        <dbReference type="Pfam" id="PF00905"/>
    </source>
</evidence>
<dbReference type="InterPro" id="IPR036950">
    <property type="entry name" value="PBP_transglycosylase"/>
</dbReference>
<dbReference type="Gene3D" id="3.40.710.10">
    <property type="entry name" value="DD-peptidase/beta-lactamase superfamily"/>
    <property type="match status" value="1"/>
</dbReference>
<dbReference type="InterPro" id="IPR012338">
    <property type="entry name" value="Beta-lactam/transpept-like"/>
</dbReference>
<keyword evidence="8" id="KW-0133">Cell shape</keyword>
<protein>
    <submittedName>
        <fullName evidence="18">Transglycosylase domain-containing protein</fullName>
    </submittedName>
</protein>
<evidence type="ECO:0000256" key="7">
    <source>
        <dbReference type="ARBA" id="ARBA00022801"/>
    </source>
</evidence>
<feature type="transmembrane region" description="Helical" evidence="15">
    <location>
        <begin position="7"/>
        <end position="28"/>
    </location>
</feature>
<dbReference type="PANTHER" id="PTHR32282:SF11">
    <property type="entry name" value="PENICILLIN-BINDING PROTEIN 1B"/>
    <property type="match status" value="1"/>
</dbReference>
<evidence type="ECO:0000256" key="13">
    <source>
        <dbReference type="ARBA" id="ARBA00034000"/>
    </source>
</evidence>
<comment type="caution">
    <text evidence="18">The sequence shown here is derived from an EMBL/GenBank/DDBJ whole genome shotgun (WGS) entry which is preliminary data.</text>
</comment>
<evidence type="ECO:0000256" key="11">
    <source>
        <dbReference type="ARBA" id="ARBA00023268"/>
    </source>
</evidence>
<keyword evidence="3" id="KW-0121">Carboxypeptidase</keyword>
<accession>A0ABT1SNH3</accession>
<organism evidence="18 19">
    <name type="scientific">Massilicoli timonensis</name>
    <dbReference type="NCBI Taxonomy" id="2015901"/>
    <lineage>
        <taxon>Bacteria</taxon>
        <taxon>Bacillati</taxon>
        <taxon>Bacillota</taxon>
        <taxon>Erysipelotrichia</taxon>
        <taxon>Erysipelotrichales</taxon>
        <taxon>Erysipelotrichaceae</taxon>
        <taxon>Massilicoli</taxon>
    </lineage>
</organism>
<keyword evidence="9" id="KW-0573">Peptidoglycan synthesis</keyword>
<dbReference type="Gene3D" id="1.10.3810.10">
    <property type="entry name" value="Biosynthetic peptidoglycan transglycosylase-like"/>
    <property type="match status" value="1"/>
</dbReference>
<evidence type="ECO:0000313" key="19">
    <source>
        <dbReference type="Proteomes" id="UP001524435"/>
    </source>
</evidence>
<keyword evidence="11" id="KW-0511">Multifunctional enzyme</keyword>
<evidence type="ECO:0000256" key="6">
    <source>
        <dbReference type="ARBA" id="ARBA00022679"/>
    </source>
</evidence>
<dbReference type="PANTHER" id="PTHR32282">
    <property type="entry name" value="BINDING PROTEIN TRANSPEPTIDASE, PUTATIVE-RELATED"/>
    <property type="match status" value="1"/>
</dbReference>
<keyword evidence="12" id="KW-0961">Cell wall biogenesis/degradation</keyword>
<keyword evidence="19" id="KW-1185">Reference proteome</keyword>
<evidence type="ECO:0000313" key="18">
    <source>
        <dbReference type="EMBL" id="MCQ5122513.1"/>
    </source>
</evidence>
<comment type="catalytic activity">
    <reaction evidence="14">
        <text>[GlcNAc-(1-&gt;4)-Mur2Ac(oyl-L-Ala-gamma-D-Glu-L-Lys-D-Ala-D-Ala)](n)-di-trans,octa-cis-undecaprenyl diphosphate + beta-D-GlcNAc-(1-&gt;4)-Mur2Ac(oyl-L-Ala-gamma-D-Glu-L-Lys-D-Ala-D-Ala)-di-trans,octa-cis-undecaprenyl diphosphate = [GlcNAc-(1-&gt;4)-Mur2Ac(oyl-L-Ala-gamma-D-Glu-L-Lys-D-Ala-D-Ala)](n+1)-di-trans,octa-cis-undecaprenyl diphosphate + di-trans,octa-cis-undecaprenyl diphosphate + H(+)</text>
        <dbReference type="Rhea" id="RHEA:23708"/>
        <dbReference type="Rhea" id="RHEA-COMP:9602"/>
        <dbReference type="Rhea" id="RHEA-COMP:9603"/>
        <dbReference type="ChEBI" id="CHEBI:15378"/>
        <dbReference type="ChEBI" id="CHEBI:58405"/>
        <dbReference type="ChEBI" id="CHEBI:60033"/>
        <dbReference type="ChEBI" id="CHEBI:78435"/>
        <dbReference type="EC" id="2.4.99.28"/>
    </reaction>
</comment>
<comment type="catalytic activity">
    <reaction evidence="13">
        <text>Preferential cleavage: (Ac)2-L-Lys-D-Ala-|-D-Ala. Also transpeptidation of peptidyl-alanyl moieties that are N-acyl substituents of D-alanine.</text>
        <dbReference type="EC" id="3.4.16.4"/>
    </reaction>
</comment>
<dbReference type="Proteomes" id="UP001524435">
    <property type="component" value="Unassembled WGS sequence"/>
</dbReference>
<keyword evidence="15" id="KW-1133">Transmembrane helix</keyword>
<evidence type="ECO:0000256" key="10">
    <source>
        <dbReference type="ARBA" id="ARBA00023136"/>
    </source>
</evidence>
<evidence type="ECO:0000256" key="3">
    <source>
        <dbReference type="ARBA" id="ARBA00022645"/>
    </source>
</evidence>
<dbReference type="InterPro" id="IPR023346">
    <property type="entry name" value="Lysozyme-like_dom_sf"/>
</dbReference>
<name>A0ABT1SNH3_9FIRM</name>
<evidence type="ECO:0000256" key="12">
    <source>
        <dbReference type="ARBA" id="ARBA00023316"/>
    </source>
</evidence>
<keyword evidence="4" id="KW-0645">Protease</keyword>
<dbReference type="InterPro" id="IPR001460">
    <property type="entry name" value="PCN-bd_Tpept"/>
</dbReference>
<dbReference type="InterPro" id="IPR001264">
    <property type="entry name" value="Glyco_trans_51"/>
</dbReference>
<comment type="subcellular location">
    <subcellularLocation>
        <location evidence="1">Cell membrane</location>
    </subcellularLocation>
</comment>